<sequence length="332" mass="35483">VLLSSPHEEEVKEIVRSVGWWCKWFERFVPWSPTSVSCHREVWLSCYGVPLLVWGVSLFKAIAFKFGTFIDIDAATRDLQRGDVARVRVSTNREKLIDSSMVIMVLRQKFTIRVLEDNGGGHDEASSMASNDGVGSFLATVAGGSVDGSDDGDPSQSCQVLMGLERQVGGKGGNMSTKKDLCQKGGVADCSPNVLGNPCGLANALVNEEDRCHLSCYEVNRGRFVESAGSGGERRQETNLSLPCVLRADSPPLVPCDLSRDKGAGNGAVFDDIGLAGPVIEEWASDLGPPKEGGVDSAGPAVLRTKQGDFLLHGPTNSNPFLDEIGGVESNL</sequence>
<protein>
    <submittedName>
        <fullName evidence="1">DUF4283 domain protein</fullName>
    </submittedName>
</protein>
<feature type="non-terminal residue" evidence="1">
    <location>
        <position position="332"/>
    </location>
</feature>
<dbReference type="PANTHER" id="PTHR34427">
    <property type="entry name" value="DUF4283 DOMAIN PROTEIN"/>
    <property type="match status" value="1"/>
</dbReference>
<dbReference type="AlphaFoldDB" id="A0A392N806"/>
<evidence type="ECO:0000313" key="2">
    <source>
        <dbReference type="Proteomes" id="UP000265520"/>
    </source>
</evidence>
<dbReference type="EMBL" id="LXQA010030985">
    <property type="protein sequence ID" value="MCH95891.1"/>
    <property type="molecule type" value="Genomic_DNA"/>
</dbReference>
<dbReference type="Proteomes" id="UP000265520">
    <property type="component" value="Unassembled WGS sequence"/>
</dbReference>
<accession>A0A392N806</accession>
<comment type="caution">
    <text evidence="1">The sequence shown here is derived from an EMBL/GenBank/DDBJ whole genome shotgun (WGS) entry which is preliminary data.</text>
</comment>
<organism evidence="1 2">
    <name type="scientific">Trifolium medium</name>
    <dbReference type="NCBI Taxonomy" id="97028"/>
    <lineage>
        <taxon>Eukaryota</taxon>
        <taxon>Viridiplantae</taxon>
        <taxon>Streptophyta</taxon>
        <taxon>Embryophyta</taxon>
        <taxon>Tracheophyta</taxon>
        <taxon>Spermatophyta</taxon>
        <taxon>Magnoliopsida</taxon>
        <taxon>eudicotyledons</taxon>
        <taxon>Gunneridae</taxon>
        <taxon>Pentapetalae</taxon>
        <taxon>rosids</taxon>
        <taxon>fabids</taxon>
        <taxon>Fabales</taxon>
        <taxon>Fabaceae</taxon>
        <taxon>Papilionoideae</taxon>
        <taxon>50 kb inversion clade</taxon>
        <taxon>NPAAA clade</taxon>
        <taxon>Hologalegina</taxon>
        <taxon>IRL clade</taxon>
        <taxon>Trifolieae</taxon>
        <taxon>Trifolium</taxon>
    </lineage>
</organism>
<evidence type="ECO:0000313" key="1">
    <source>
        <dbReference type="EMBL" id="MCH95891.1"/>
    </source>
</evidence>
<proteinExistence type="predicted"/>
<reference evidence="1 2" key="1">
    <citation type="journal article" date="2018" name="Front. Plant Sci.">
        <title>Red Clover (Trifolium pratense) and Zigzag Clover (T. medium) - A Picture of Genomic Similarities and Differences.</title>
        <authorList>
            <person name="Dluhosova J."/>
            <person name="Istvanek J."/>
            <person name="Nedelnik J."/>
            <person name="Repkova J."/>
        </authorList>
    </citation>
    <scope>NUCLEOTIDE SEQUENCE [LARGE SCALE GENOMIC DNA]</scope>
    <source>
        <strain evidence="2">cv. 10/8</strain>
        <tissue evidence="1">Leaf</tissue>
    </source>
</reference>
<keyword evidence="2" id="KW-1185">Reference proteome</keyword>
<name>A0A392N806_9FABA</name>
<feature type="non-terminal residue" evidence="1">
    <location>
        <position position="1"/>
    </location>
</feature>
<gene>
    <name evidence="1" type="ORF">A2U01_0016873</name>
</gene>
<dbReference type="PANTHER" id="PTHR34427:SF5">
    <property type="entry name" value="DUF4283 DOMAIN-CONTAINING PROTEIN"/>
    <property type="match status" value="1"/>
</dbReference>